<evidence type="ECO:0000256" key="7">
    <source>
        <dbReference type="ARBA" id="ARBA00023080"/>
    </source>
</evidence>
<dbReference type="EMBL" id="SZQL01000015">
    <property type="protein sequence ID" value="TKK66368.1"/>
    <property type="molecule type" value="Genomic_DNA"/>
</dbReference>
<evidence type="ECO:0000256" key="4">
    <source>
        <dbReference type="ARBA" id="ARBA00022741"/>
    </source>
</evidence>
<evidence type="ECO:0000256" key="1">
    <source>
        <dbReference type="ARBA" id="ARBA00022679"/>
    </source>
</evidence>
<keyword evidence="4" id="KW-0547">Nucleotide-binding</keyword>
<evidence type="ECO:0000259" key="13">
    <source>
        <dbReference type="Pfam" id="PF21654"/>
    </source>
</evidence>
<feature type="region of interest" description="Disordered" evidence="12">
    <location>
        <begin position="317"/>
        <end position="344"/>
    </location>
</feature>
<evidence type="ECO:0000256" key="11">
    <source>
        <dbReference type="SAM" id="Coils"/>
    </source>
</evidence>
<comment type="caution">
    <text evidence="14">The sequence shown here is derived from an EMBL/GenBank/DDBJ whole genome shotgun (WGS) entry which is preliminary data.</text>
</comment>
<dbReference type="RefSeq" id="WP_137263100.1">
    <property type="nucleotide sequence ID" value="NZ_SZQL01000015.1"/>
</dbReference>
<comment type="catalytic activity">
    <reaction evidence="10">
        <text>GTP + ATP = 3',3'-cGAMP + 2 diphosphate</text>
        <dbReference type="Rhea" id="RHEA:35647"/>
        <dbReference type="ChEBI" id="CHEBI:30616"/>
        <dbReference type="ChEBI" id="CHEBI:33019"/>
        <dbReference type="ChEBI" id="CHEBI:37565"/>
        <dbReference type="ChEBI" id="CHEBI:71501"/>
    </reaction>
    <physiologicalReaction direction="left-to-right" evidence="10">
        <dbReference type="Rhea" id="RHEA:35648"/>
    </physiologicalReaction>
</comment>
<evidence type="ECO:0000256" key="9">
    <source>
        <dbReference type="ARBA" id="ARBA00044145"/>
    </source>
</evidence>
<evidence type="ECO:0000313" key="15">
    <source>
        <dbReference type="Proteomes" id="UP000305848"/>
    </source>
</evidence>
<keyword evidence="5" id="KW-0067">ATP-binding</keyword>
<gene>
    <name evidence="14" type="ORF">FC093_17465</name>
</gene>
<feature type="domain" description="Cyclic GMP-AMP synthase DncV-like nucleotidyltransferase" evidence="13">
    <location>
        <begin position="58"/>
        <end position="140"/>
    </location>
</feature>
<keyword evidence="7" id="KW-0546">Nucleotide metabolism</keyword>
<dbReference type="GO" id="GO:0016779">
    <property type="term" value="F:nucleotidyltransferase activity"/>
    <property type="evidence" value="ECO:0007669"/>
    <property type="project" value="UniProtKB-KW"/>
</dbReference>
<dbReference type="AlphaFoldDB" id="A0A4U3KV75"/>
<reference evidence="14 15" key="1">
    <citation type="submission" date="2019-05" db="EMBL/GenBank/DDBJ databases">
        <title>Panacibacter sp. strain 17mud1-8 Genome sequencing and assembly.</title>
        <authorList>
            <person name="Chhetri G."/>
        </authorList>
    </citation>
    <scope>NUCLEOTIDE SEQUENCE [LARGE SCALE GENOMIC DNA]</scope>
    <source>
        <strain evidence="14 15">17mud1-8</strain>
    </source>
</reference>
<name>A0A4U3KV75_9BACT</name>
<dbReference type="GO" id="GO:0046872">
    <property type="term" value="F:metal ion binding"/>
    <property type="evidence" value="ECO:0007669"/>
    <property type="project" value="UniProtKB-KW"/>
</dbReference>
<dbReference type="Pfam" id="PF21654">
    <property type="entry name" value="DncV-like_NTFase"/>
    <property type="match status" value="1"/>
</dbReference>
<evidence type="ECO:0000256" key="3">
    <source>
        <dbReference type="ARBA" id="ARBA00022723"/>
    </source>
</evidence>
<evidence type="ECO:0000256" key="12">
    <source>
        <dbReference type="SAM" id="MobiDB-lite"/>
    </source>
</evidence>
<evidence type="ECO:0000256" key="10">
    <source>
        <dbReference type="ARBA" id="ARBA00048304"/>
    </source>
</evidence>
<keyword evidence="2" id="KW-0548">Nucleotidyltransferase</keyword>
<evidence type="ECO:0000256" key="5">
    <source>
        <dbReference type="ARBA" id="ARBA00022840"/>
    </source>
</evidence>
<dbReference type="GO" id="GO:0009117">
    <property type="term" value="P:nucleotide metabolic process"/>
    <property type="evidence" value="ECO:0007669"/>
    <property type="project" value="UniProtKB-KW"/>
</dbReference>
<evidence type="ECO:0000313" key="14">
    <source>
        <dbReference type="EMBL" id="TKK66368.1"/>
    </source>
</evidence>
<keyword evidence="6" id="KW-0460">Magnesium</keyword>
<proteinExistence type="predicted"/>
<feature type="coiled-coil region" evidence="11">
    <location>
        <begin position="276"/>
        <end position="303"/>
    </location>
</feature>
<keyword evidence="1 14" id="KW-0808">Transferase</keyword>
<dbReference type="Proteomes" id="UP000305848">
    <property type="component" value="Unassembled WGS sequence"/>
</dbReference>
<protein>
    <recommendedName>
        <fullName evidence="9">Cyclic GMP-AMP synthase</fullName>
    </recommendedName>
</protein>
<organism evidence="14 15">
    <name type="scientific">Ilyomonas limi</name>
    <dbReference type="NCBI Taxonomy" id="2575867"/>
    <lineage>
        <taxon>Bacteria</taxon>
        <taxon>Pseudomonadati</taxon>
        <taxon>Bacteroidota</taxon>
        <taxon>Chitinophagia</taxon>
        <taxon>Chitinophagales</taxon>
        <taxon>Chitinophagaceae</taxon>
        <taxon>Ilyomonas</taxon>
    </lineage>
</organism>
<keyword evidence="15" id="KW-1185">Reference proteome</keyword>
<evidence type="ECO:0000256" key="8">
    <source>
        <dbReference type="ARBA" id="ARBA00023118"/>
    </source>
</evidence>
<keyword evidence="8" id="KW-0051">Antiviral defense</keyword>
<evidence type="ECO:0000256" key="6">
    <source>
        <dbReference type="ARBA" id="ARBA00022842"/>
    </source>
</evidence>
<dbReference type="OrthoDB" id="661552at2"/>
<sequence>MGKIVQDQFIKFHKNIRLDMDDHRDVIAKRDMLIEEVRAYLKKMCDEKKIKLIRFESFNQGSYSMSTGIKPIKDEHDYDIDCGLLFEIDKDKYTSVQVKQWVFDALDSNQFRTVEWKKACIRVQYKQEGLPRFHVDFACYSNANNDGKVYLAKGKPKSLLEDKIWEVSDPKKLRDLINNRFSDDEECSQFKREIRYMKRWKDKQFSSKDGKPTGIAFTALAYNGFVPSIKDQFSWAVDINDLKATKDFVNYVLNQFGWDGRIRVSLPVPPGNDLFIKMTDQQCKTFKEKLESLKDSLIAAEKEADPHEACEILRKQFGDDFPVPPKEDTGQSRNRAVAGTSESA</sequence>
<keyword evidence="3" id="KW-0479">Metal-binding</keyword>
<dbReference type="GO" id="GO:0051607">
    <property type="term" value="P:defense response to virus"/>
    <property type="evidence" value="ECO:0007669"/>
    <property type="project" value="UniProtKB-KW"/>
</dbReference>
<dbReference type="InterPro" id="IPR048445">
    <property type="entry name" value="DncV-like_NTFase"/>
</dbReference>
<dbReference type="GO" id="GO:0005524">
    <property type="term" value="F:ATP binding"/>
    <property type="evidence" value="ECO:0007669"/>
    <property type="project" value="UniProtKB-KW"/>
</dbReference>
<keyword evidence="11" id="KW-0175">Coiled coil</keyword>
<accession>A0A4U3KV75</accession>
<evidence type="ECO:0000256" key="2">
    <source>
        <dbReference type="ARBA" id="ARBA00022695"/>
    </source>
</evidence>